<reference evidence="3 4" key="1">
    <citation type="submission" date="2014-12" db="EMBL/GenBank/DDBJ databases">
        <title>Draft genome sequence of Cohnella kolymensis strain B-2846.</title>
        <authorList>
            <person name="Karlyshev A.V."/>
            <person name="Kudryashova E.B."/>
        </authorList>
    </citation>
    <scope>NUCLEOTIDE SEQUENCE [LARGE SCALE GENOMIC DNA]</scope>
    <source>
        <strain evidence="3 4">VKM B-2846</strain>
    </source>
</reference>
<dbReference type="SUPFAM" id="SSF54593">
    <property type="entry name" value="Glyoxalase/Bleomycin resistance protein/Dihydroxybiphenyl dioxygenase"/>
    <property type="match status" value="1"/>
</dbReference>
<accession>A0ABR5A9R8</accession>
<dbReference type="Pfam" id="PF13385">
    <property type="entry name" value="Laminin_G_3"/>
    <property type="match status" value="1"/>
</dbReference>
<evidence type="ECO:0000256" key="1">
    <source>
        <dbReference type="ARBA" id="ARBA00023125"/>
    </source>
</evidence>
<dbReference type="SMART" id="SM00530">
    <property type="entry name" value="HTH_XRE"/>
    <property type="match status" value="1"/>
</dbReference>
<evidence type="ECO:0000313" key="3">
    <source>
        <dbReference type="EMBL" id="KIL37727.1"/>
    </source>
</evidence>
<dbReference type="EMBL" id="JXAL01000001">
    <property type="protein sequence ID" value="KIL37727.1"/>
    <property type="molecule type" value="Genomic_DNA"/>
</dbReference>
<dbReference type="PANTHER" id="PTHR46558">
    <property type="entry name" value="TRACRIPTIONAL REGULATORY PROTEIN-RELATED-RELATED"/>
    <property type="match status" value="1"/>
</dbReference>
<gene>
    <name evidence="3" type="ORF">SD71_01335</name>
</gene>
<proteinExistence type="predicted"/>
<dbReference type="SUPFAM" id="SSF49899">
    <property type="entry name" value="Concanavalin A-like lectins/glucanases"/>
    <property type="match status" value="1"/>
</dbReference>
<protein>
    <recommendedName>
        <fullName evidence="2">HTH cro/C1-type domain-containing protein</fullName>
    </recommendedName>
</protein>
<dbReference type="PANTHER" id="PTHR46558:SF11">
    <property type="entry name" value="HTH-TYPE TRANSCRIPTIONAL REGULATOR XRE"/>
    <property type="match status" value="1"/>
</dbReference>
<dbReference type="Gene3D" id="1.10.260.40">
    <property type="entry name" value="lambda repressor-like DNA-binding domains"/>
    <property type="match status" value="1"/>
</dbReference>
<keyword evidence="4" id="KW-1185">Reference proteome</keyword>
<dbReference type="CDD" id="cd00093">
    <property type="entry name" value="HTH_XRE"/>
    <property type="match status" value="1"/>
</dbReference>
<dbReference type="InterPro" id="IPR013320">
    <property type="entry name" value="ConA-like_dom_sf"/>
</dbReference>
<dbReference type="InterPro" id="IPR004360">
    <property type="entry name" value="Glyas_Fos-R_dOase_dom"/>
</dbReference>
<dbReference type="InterPro" id="IPR001387">
    <property type="entry name" value="Cro/C1-type_HTH"/>
</dbReference>
<evidence type="ECO:0000259" key="2">
    <source>
        <dbReference type="PROSITE" id="PS50943"/>
    </source>
</evidence>
<dbReference type="Pfam" id="PF00903">
    <property type="entry name" value="Glyoxalase"/>
    <property type="match status" value="1"/>
</dbReference>
<comment type="caution">
    <text evidence="3">The sequence shown here is derived from an EMBL/GenBank/DDBJ whole genome shotgun (WGS) entry which is preliminary data.</text>
</comment>
<keyword evidence="1" id="KW-0238">DNA-binding</keyword>
<dbReference type="Proteomes" id="UP000054526">
    <property type="component" value="Unassembled WGS sequence"/>
</dbReference>
<dbReference type="InterPro" id="IPR010982">
    <property type="entry name" value="Lambda_DNA-bd_dom_sf"/>
</dbReference>
<feature type="domain" description="HTH cro/C1-type" evidence="2">
    <location>
        <begin position="3"/>
        <end position="55"/>
    </location>
</feature>
<dbReference type="SUPFAM" id="SSF47413">
    <property type="entry name" value="lambda repressor-like DNA-binding domains"/>
    <property type="match status" value="1"/>
</dbReference>
<dbReference type="Pfam" id="PF01381">
    <property type="entry name" value="HTH_3"/>
    <property type="match status" value="1"/>
</dbReference>
<dbReference type="InterPro" id="IPR029068">
    <property type="entry name" value="Glyas_Bleomycin-R_OHBP_Dase"/>
</dbReference>
<evidence type="ECO:0000313" key="4">
    <source>
        <dbReference type="Proteomes" id="UP000054526"/>
    </source>
</evidence>
<dbReference type="PROSITE" id="PS50943">
    <property type="entry name" value="HTH_CROC1"/>
    <property type="match status" value="1"/>
</dbReference>
<sequence length="409" mass="46849">MGKLRKQKGLTQEQLASRLGVTSQAVSKWENELSCPDVSLLPALADVFRVSMDELFGLSKKDVELRRGLTAEYRFNGNAQDSSGNDRHGKVTGAVLCENRFGRPNSAYYFDGKDDYIIIEPAPYVNQNAFSLSIWCNYDVNAVLDGWNHAIVSQDGHCRRRVFQLSTMDAHITFHRFLSERDLYVDSPLHKGYWYHIVVSYEEGMSKLYQNGLLVCEQPGSFTPDPEEPLYIGRKCTDEPYFFFHGMIDDLRMYDCALSADEVQELFLEDGWQPQNVPHVPVNEEKDLPVLECVDDIQIAVAKDNIHAASLWYIKYLGFKLLMEHHQEFYLLSLYKEPNLLLRSTSSENVADHLLPPVIFKTKRAVEGLIEHLKAAGAVVKKVEDEGFAHFISFQDPFGHNWVVMREKR</sequence>
<organism evidence="3 4">
    <name type="scientific">Cohnella kolymensis</name>
    <dbReference type="NCBI Taxonomy" id="1590652"/>
    <lineage>
        <taxon>Bacteria</taxon>
        <taxon>Bacillati</taxon>
        <taxon>Bacillota</taxon>
        <taxon>Bacilli</taxon>
        <taxon>Bacillales</taxon>
        <taxon>Paenibacillaceae</taxon>
        <taxon>Cohnella</taxon>
    </lineage>
</organism>
<name>A0ABR5A9R8_9BACL</name>
<dbReference type="Gene3D" id="2.60.120.200">
    <property type="match status" value="1"/>
</dbReference>
<dbReference type="Gene3D" id="3.10.180.10">
    <property type="entry name" value="2,3-Dihydroxybiphenyl 1,2-Dioxygenase, domain 1"/>
    <property type="match status" value="1"/>
</dbReference>